<protein>
    <submittedName>
        <fullName evidence="6">Serine protease</fullName>
    </submittedName>
</protein>
<dbReference type="CDD" id="cd04847">
    <property type="entry name" value="Peptidases_S8_Subtilisin_like_2"/>
    <property type="match status" value="1"/>
</dbReference>
<comment type="similarity">
    <text evidence="1">Belongs to the peptidase S8 family.</text>
</comment>
<dbReference type="GO" id="GO:0004252">
    <property type="term" value="F:serine-type endopeptidase activity"/>
    <property type="evidence" value="ECO:0007669"/>
    <property type="project" value="InterPro"/>
</dbReference>
<keyword evidence="3" id="KW-0378">Hydrolase</keyword>
<evidence type="ECO:0000256" key="3">
    <source>
        <dbReference type="ARBA" id="ARBA00022801"/>
    </source>
</evidence>
<dbReference type="PANTHER" id="PTHR43806:SF11">
    <property type="entry name" value="CEREVISIN-RELATED"/>
    <property type="match status" value="1"/>
</dbReference>
<dbReference type="InterPro" id="IPR036852">
    <property type="entry name" value="Peptidase_S8/S53_dom_sf"/>
</dbReference>
<reference evidence="8 9" key="1">
    <citation type="submission" date="2018-08" db="EMBL/GenBank/DDBJ databases">
        <title>A genome reference for cultivated species of the human gut microbiota.</title>
        <authorList>
            <person name="Zou Y."/>
            <person name="Xue W."/>
            <person name="Luo G."/>
        </authorList>
    </citation>
    <scope>NUCLEOTIDE SEQUENCE [LARGE SCALE GENOMIC DNA]</scope>
    <source>
        <strain evidence="7 9">AM40-15AC</strain>
        <strain evidence="6 8">TM09-19AC</strain>
    </source>
</reference>
<keyword evidence="2 6" id="KW-0645">Protease</keyword>
<dbReference type="EMBL" id="QSGQ01000005">
    <property type="protein sequence ID" value="RHB39461.1"/>
    <property type="molecule type" value="Genomic_DNA"/>
</dbReference>
<evidence type="ECO:0000259" key="5">
    <source>
        <dbReference type="Pfam" id="PF00082"/>
    </source>
</evidence>
<dbReference type="Proteomes" id="UP000284883">
    <property type="component" value="Unassembled WGS sequence"/>
</dbReference>
<evidence type="ECO:0000313" key="8">
    <source>
        <dbReference type="Proteomes" id="UP000260664"/>
    </source>
</evidence>
<gene>
    <name evidence="7" type="ORF">DW885_08535</name>
    <name evidence="6" type="ORF">DXD84_06800</name>
</gene>
<feature type="domain" description="Peptidase S8/S53" evidence="5">
    <location>
        <begin position="279"/>
        <end position="616"/>
    </location>
</feature>
<dbReference type="InterPro" id="IPR015500">
    <property type="entry name" value="Peptidase_S8_subtilisin-rel"/>
</dbReference>
<sequence length="825" mass="93511">MAVDKRNIFLSGTEETLDFSRESRPIGHHYPQRDVKPHADFVQKKLKECYERSDVQRQAAAIRYKEGVYLEFSGEPGYELNVKSLENKAQGIRLLNVRQDEEMDCTRATVYIPAGKENYFLEKAEAYANEVTKEGNPKNKDLISSIDDIRLAILESFWIGDKRAIPTDTPRWCEVWLRYEYKESKYICVETWKQTENSIAQDCMECQIPINEKSILFPERIVKLIYADGEGLQNLIRMNPYITEIRPAPTVTTFFEELTNTEQKEWMDDLLSRTLFEKNGVSVCLLDTGVNVGHPLVEPATDPNHIQALESGWGALDYQGHGTGMAGIVLYNDLKTALESEENVTVPHELESVKILPPKGSNPPDLYGTVTEEAVYTAEIANPQVKRVICMAVTAPKLNTFDGSPTSWSGNLDNITSGAMEEDIKRLFLVSAGNVCPDELYDVEYPKANILHGVENPGQAWNAVTVGAYAGEVNIEDSDYDGFQAVAEQDGLSPYSSSSMTWKSKWPVKPEVLFDGGNVAFNGEDYTDCSDLSLLTTYYRTIWKQFGTINATSSATAQAAWFCAQLWNEYPDMWPETVRALMVHSAEWTQAMKRQFCNEDTKTKGRHQLLRMCGYGIPNLQRAIQCMDNSVNMVIQGELQPYNKKGMNEMHIHTLPWPKDTLRSMGETPVTLRVTLSYFIEPSPGEVGWKDKYRYASHAFRFDLINANETEDDFKKRVNVKMRGEDKKDSGDGTSGSERWYLGGNNRDVGSIHSDYCTMNAVDLCECNRIAVYPISGWWKERTYLKRYDKKARYSLVVTLSTPKVGVDLYTPIITQITPMTEITV</sequence>
<comment type="caution">
    <text evidence="6">The sequence shown here is derived from an EMBL/GenBank/DDBJ whole genome shotgun (WGS) entry which is preliminary data.</text>
</comment>
<dbReference type="InterPro" id="IPR050131">
    <property type="entry name" value="Peptidase_S8_subtilisin-like"/>
</dbReference>
<evidence type="ECO:0000313" key="9">
    <source>
        <dbReference type="Proteomes" id="UP000284883"/>
    </source>
</evidence>
<dbReference type="PANTHER" id="PTHR43806">
    <property type="entry name" value="PEPTIDASE S8"/>
    <property type="match status" value="1"/>
</dbReference>
<keyword evidence="4" id="KW-0720">Serine protease</keyword>
<name>A0A3E4F6H7_9FIRM</name>
<evidence type="ECO:0000256" key="1">
    <source>
        <dbReference type="ARBA" id="ARBA00011073"/>
    </source>
</evidence>
<dbReference type="RefSeq" id="WP_117494905.1">
    <property type="nucleotide sequence ID" value="NZ_QSGQ01000005.1"/>
</dbReference>
<dbReference type="InterPro" id="IPR000209">
    <property type="entry name" value="Peptidase_S8/S53_dom"/>
</dbReference>
<proteinExistence type="inferred from homology"/>
<dbReference type="AlphaFoldDB" id="A0A3E4F6H7"/>
<organism evidence="6 8">
    <name type="scientific">Dorea formicigenerans</name>
    <dbReference type="NCBI Taxonomy" id="39486"/>
    <lineage>
        <taxon>Bacteria</taxon>
        <taxon>Bacillati</taxon>
        <taxon>Bacillota</taxon>
        <taxon>Clostridia</taxon>
        <taxon>Lachnospirales</taxon>
        <taxon>Lachnospiraceae</taxon>
        <taxon>Dorea</taxon>
    </lineage>
</organism>
<evidence type="ECO:0000313" key="7">
    <source>
        <dbReference type="EMBL" id="RHB39461.1"/>
    </source>
</evidence>
<evidence type="ECO:0000256" key="2">
    <source>
        <dbReference type="ARBA" id="ARBA00022670"/>
    </source>
</evidence>
<dbReference type="Proteomes" id="UP000260664">
    <property type="component" value="Unassembled WGS sequence"/>
</dbReference>
<evidence type="ECO:0000313" key="6">
    <source>
        <dbReference type="EMBL" id="RGI84644.1"/>
    </source>
</evidence>
<dbReference type="Gene3D" id="3.40.50.200">
    <property type="entry name" value="Peptidase S8/S53 domain"/>
    <property type="match status" value="1"/>
</dbReference>
<dbReference type="GO" id="GO:0006508">
    <property type="term" value="P:proteolysis"/>
    <property type="evidence" value="ECO:0007669"/>
    <property type="project" value="UniProtKB-KW"/>
</dbReference>
<dbReference type="EMBL" id="QSOI01000006">
    <property type="protein sequence ID" value="RGI84644.1"/>
    <property type="molecule type" value="Genomic_DNA"/>
</dbReference>
<accession>A0A3E4F6H7</accession>
<dbReference type="PRINTS" id="PR00723">
    <property type="entry name" value="SUBTILISIN"/>
</dbReference>
<evidence type="ECO:0000256" key="4">
    <source>
        <dbReference type="ARBA" id="ARBA00022825"/>
    </source>
</evidence>
<dbReference type="Pfam" id="PF00082">
    <property type="entry name" value="Peptidase_S8"/>
    <property type="match status" value="1"/>
</dbReference>
<dbReference type="InterPro" id="IPR034074">
    <property type="entry name" value="Y4bN_pept_dom"/>
</dbReference>
<dbReference type="SUPFAM" id="SSF52743">
    <property type="entry name" value="Subtilisin-like"/>
    <property type="match status" value="1"/>
</dbReference>